<evidence type="ECO:0000313" key="2">
    <source>
        <dbReference type="Proteomes" id="UP001162992"/>
    </source>
</evidence>
<proteinExistence type="predicted"/>
<dbReference type="EMBL" id="CM055100">
    <property type="protein sequence ID" value="KAJ7544404.1"/>
    <property type="molecule type" value="Genomic_DNA"/>
</dbReference>
<protein>
    <submittedName>
        <fullName evidence="1">Uncharacterized protein</fullName>
    </submittedName>
</protein>
<gene>
    <name evidence="1" type="ORF">O6H91_09G077800</name>
</gene>
<reference evidence="2" key="1">
    <citation type="journal article" date="2024" name="Proc. Natl. Acad. Sci. U.S.A.">
        <title>Extraordinary preservation of gene collinearity over three hundred million years revealed in homosporous lycophytes.</title>
        <authorList>
            <person name="Li C."/>
            <person name="Wickell D."/>
            <person name="Kuo L.Y."/>
            <person name="Chen X."/>
            <person name="Nie B."/>
            <person name="Liao X."/>
            <person name="Peng D."/>
            <person name="Ji J."/>
            <person name="Jenkins J."/>
            <person name="Williams M."/>
            <person name="Shu S."/>
            <person name="Plott C."/>
            <person name="Barry K."/>
            <person name="Rajasekar S."/>
            <person name="Grimwood J."/>
            <person name="Han X."/>
            <person name="Sun S."/>
            <person name="Hou Z."/>
            <person name="He W."/>
            <person name="Dai G."/>
            <person name="Sun C."/>
            <person name="Schmutz J."/>
            <person name="Leebens-Mack J.H."/>
            <person name="Li F.W."/>
            <person name="Wang L."/>
        </authorList>
    </citation>
    <scope>NUCLEOTIDE SEQUENCE [LARGE SCALE GENOMIC DNA]</scope>
    <source>
        <strain evidence="2">cv. PW_Plant_1</strain>
    </source>
</reference>
<sequence length="897" mass="99143">MAATTATINVMLAIHGKKTTSIDLYKPLRQYIAQHYSEREAKDAEEDLQGVQQMRTEIEKASDALEARRDLLQQYFRALTVMESRFPISNEKEHVNTLYFTWYDAFKPSKKATQQNIHFEKAAIAFNLGAVQSQIALGADRSSPNGLKQACNSFQLAAGAFAFLRDNISMKASGGSSTTVDVSVECAGMLERLMLAQAQECFFEKVLIDSKPSSICAKVAKQVGLYYEEAFAALILPPLTQHFDRTWVAHVQLKAAQFHAEACYRAALDLHEKENIAEEIARLKAAGAMLSEAKKSGKGVVGPLLDAVLKLEANVNRNLDRAIKENDRVYLMRVPAVESLPSLAAASLVKSAPVGELLDASKEKMFLGLVPDSSAKALSKYTEMLDGVIRIQAEILQQESEITRVKLKEMNLPDSLLSLEGTASLPEHLRDDVEAVQIDGGPSGFEAELRQLKDLRRVNEELLVQTEEILEKEAREDAHVRTQFGTRWARPQSSTLTKNLHDRANGFAANLKQAGESDARIERNIKDNAPLMAILDSRPIEAALPTLGRPILSLNGNEDTIVGTLRQKLAELEMLGSQRAGLEDMLKDMKRKDNILPKLMTTSGSYEELFKKELAKYDPISAEVAHNVEAQERLLQQIKVANDAFAATFNLQDYLASRERAYKQISSAVSKYRDIRENINEGMKFYATLQDAISNLKQQCGDYAMTRNIQSREMIEDLQRQVTGMSINENSSGRYTPAGQPPQRSAPAAPPSTQRQGAPALHHSSPQYGPPSSHPQYYQSNLPQMLSQTQHQQASSVYMGGQPAPTPTQQQPNPSYFQTPSSNFPTPPYYAQQAPAPAAAPQASQTHDYGQPPYPGWQGSYYNAPPSAGQGGQQNPPYFTPPAGGYYSSSQSGYYKQ</sequence>
<accession>A0ACC2CR99</accession>
<name>A0ACC2CR99_DIPCM</name>
<organism evidence="1 2">
    <name type="scientific">Diphasiastrum complanatum</name>
    <name type="common">Issler's clubmoss</name>
    <name type="synonym">Lycopodium complanatum</name>
    <dbReference type="NCBI Taxonomy" id="34168"/>
    <lineage>
        <taxon>Eukaryota</taxon>
        <taxon>Viridiplantae</taxon>
        <taxon>Streptophyta</taxon>
        <taxon>Embryophyta</taxon>
        <taxon>Tracheophyta</taxon>
        <taxon>Lycopodiopsida</taxon>
        <taxon>Lycopodiales</taxon>
        <taxon>Lycopodiaceae</taxon>
        <taxon>Lycopodioideae</taxon>
        <taxon>Diphasiastrum</taxon>
    </lineage>
</organism>
<comment type="caution">
    <text evidence="1">The sequence shown here is derived from an EMBL/GenBank/DDBJ whole genome shotgun (WGS) entry which is preliminary data.</text>
</comment>
<dbReference type="Proteomes" id="UP001162992">
    <property type="component" value="Chromosome 9"/>
</dbReference>
<keyword evidence="2" id="KW-1185">Reference proteome</keyword>
<evidence type="ECO:0000313" key="1">
    <source>
        <dbReference type="EMBL" id="KAJ7544404.1"/>
    </source>
</evidence>